<reference evidence="1" key="1">
    <citation type="journal article" date="2012" name="PLoS ONE">
        <title>Gene sets for utilization of primary and secondary nutrition supplies in the distal gut of endangered iberian lynx.</title>
        <authorList>
            <person name="Alcaide M."/>
            <person name="Messina E."/>
            <person name="Richter M."/>
            <person name="Bargiela R."/>
            <person name="Peplies J."/>
            <person name="Huws S.A."/>
            <person name="Newbold C.J."/>
            <person name="Golyshin P.N."/>
            <person name="Simon M.A."/>
            <person name="Lopez G."/>
            <person name="Yakimov M.M."/>
            <person name="Ferrer M."/>
        </authorList>
    </citation>
    <scope>NUCLEOTIDE SEQUENCE</scope>
</reference>
<dbReference type="AlphaFoldDB" id="J9G6B2"/>
<comment type="caution">
    <text evidence="1">The sequence shown here is derived from an EMBL/GenBank/DDBJ whole genome shotgun (WGS) entry which is preliminary data.</text>
</comment>
<proteinExistence type="predicted"/>
<protein>
    <submittedName>
        <fullName evidence="1">Uncharacterized protein</fullName>
    </submittedName>
</protein>
<name>J9G6B2_9ZZZZ</name>
<evidence type="ECO:0000313" key="1">
    <source>
        <dbReference type="EMBL" id="EJW97332.1"/>
    </source>
</evidence>
<accession>J9G6B2</accession>
<gene>
    <name evidence="1" type="ORF">EVA_14561</name>
</gene>
<organism evidence="1">
    <name type="scientific">gut metagenome</name>
    <dbReference type="NCBI Taxonomy" id="749906"/>
    <lineage>
        <taxon>unclassified sequences</taxon>
        <taxon>metagenomes</taxon>
        <taxon>organismal metagenomes</taxon>
    </lineage>
</organism>
<sequence>MKATLTFLPKANSPSFIDWPSAITSPFSTRSPTVTIGLCMIAVALFERKN</sequence>
<dbReference type="EMBL" id="AMCI01004822">
    <property type="protein sequence ID" value="EJW97332.1"/>
    <property type="molecule type" value="Genomic_DNA"/>
</dbReference>